<dbReference type="AlphaFoldDB" id="A0A840ADK7"/>
<evidence type="ECO:0000313" key="1">
    <source>
        <dbReference type="EMBL" id="MBB3898460.1"/>
    </source>
</evidence>
<keyword evidence="2" id="KW-1185">Reference proteome</keyword>
<dbReference type="EMBL" id="JACIDJ010000002">
    <property type="protein sequence ID" value="MBB3898460.1"/>
    <property type="molecule type" value="Genomic_DNA"/>
</dbReference>
<dbReference type="Pfam" id="PF06042">
    <property type="entry name" value="NTP_transf_6"/>
    <property type="match status" value="1"/>
</dbReference>
<evidence type="ECO:0000313" key="2">
    <source>
        <dbReference type="Proteomes" id="UP000553193"/>
    </source>
</evidence>
<organism evidence="1 2">
    <name type="scientific">Roseococcus suduntuyensis</name>
    <dbReference type="NCBI Taxonomy" id="455361"/>
    <lineage>
        <taxon>Bacteria</taxon>
        <taxon>Pseudomonadati</taxon>
        <taxon>Pseudomonadota</taxon>
        <taxon>Alphaproteobacteria</taxon>
        <taxon>Acetobacterales</taxon>
        <taxon>Roseomonadaceae</taxon>
        <taxon>Roseococcus</taxon>
    </lineage>
</organism>
<proteinExistence type="predicted"/>
<dbReference type="InterPro" id="IPR009267">
    <property type="entry name" value="NTP_transf_6"/>
</dbReference>
<gene>
    <name evidence="1" type="ORF">GGQ83_001897</name>
</gene>
<sequence length="170" mass="18522">MTPEALARRVAAHPRMAHLLRLAALHGPPGGWLGAGFLRNAAWDWLHGREVDPDAADLDLVFHAPGLDAAPFAARLAAAEPRARWEVVNQAGLMPAHDLTGTIALWPETATCVAARWEDGQVALLAPHGWEDLFALRLRPTPAFAERRAVVEARAAARGWFARWPGLCWA</sequence>
<evidence type="ECO:0008006" key="3">
    <source>
        <dbReference type="Google" id="ProtNLM"/>
    </source>
</evidence>
<dbReference type="Proteomes" id="UP000553193">
    <property type="component" value="Unassembled WGS sequence"/>
</dbReference>
<name>A0A840ADK7_9PROT</name>
<comment type="caution">
    <text evidence="1">The sequence shown here is derived from an EMBL/GenBank/DDBJ whole genome shotgun (WGS) entry which is preliminary data.</text>
</comment>
<dbReference type="PANTHER" id="PTHR39166:SF1">
    <property type="entry name" value="BLL1166 PROTEIN"/>
    <property type="match status" value="1"/>
</dbReference>
<dbReference type="RefSeq" id="WP_184383518.1">
    <property type="nucleotide sequence ID" value="NZ_JACIDJ010000002.1"/>
</dbReference>
<accession>A0A840ADK7</accession>
<reference evidence="1 2" key="1">
    <citation type="submission" date="2020-08" db="EMBL/GenBank/DDBJ databases">
        <title>Genomic Encyclopedia of Type Strains, Phase IV (KMG-IV): sequencing the most valuable type-strain genomes for metagenomic binning, comparative biology and taxonomic classification.</title>
        <authorList>
            <person name="Goeker M."/>
        </authorList>
    </citation>
    <scope>NUCLEOTIDE SEQUENCE [LARGE SCALE GENOMIC DNA]</scope>
    <source>
        <strain evidence="1 2">DSM 19979</strain>
    </source>
</reference>
<dbReference type="PANTHER" id="PTHR39166">
    <property type="entry name" value="BLL1166 PROTEIN"/>
    <property type="match status" value="1"/>
</dbReference>
<protein>
    <recommendedName>
        <fullName evidence="3">Nucleotidyltransferase family protein</fullName>
    </recommendedName>
</protein>